<evidence type="ECO:0000313" key="2">
    <source>
        <dbReference type="Proteomes" id="UP001143370"/>
    </source>
</evidence>
<comment type="caution">
    <text evidence="1">The sequence shown here is derived from an EMBL/GenBank/DDBJ whole genome shotgun (WGS) entry which is preliminary data.</text>
</comment>
<reference evidence="1" key="2">
    <citation type="submission" date="2023-01" db="EMBL/GenBank/DDBJ databases">
        <authorList>
            <person name="Sun Q."/>
            <person name="Evtushenko L."/>
        </authorList>
    </citation>
    <scope>NUCLEOTIDE SEQUENCE</scope>
    <source>
        <strain evidence="1">VKM B-2484</strain>
    </source>
</reference>
<sequence length="105" mass="12046">MMRMSATPQGNAVFCRGQGLRHFRECMRRRGPTAGWSSLIYYTAKRTKRPRLQVTKQIKASSAKRLYALPRCLGRRVFTAGVPEDEIESGLSLDHRKVQHWEPAT</sequence>
<dbReference type="AlphaFoldDB" id="A0A9W6MZ26"/>
<protein>
    <submittedName>
        <fullName evidence="1">Uncharacterized protein</fullName>
    </submittedName>
</protein>
<accession>A0A9W6MZ26</accession>
<gene>
    <name evidence="1" type="ORF">GCM10017643_16770</name>
</gene>
<keyword evidence="2" id="KW-1185">Reference proteome</keyword>
<proteinExistence type="predicted"/>
<organism evidence="1 2">
    <name type="scientific">Ancylobacter dichloromethanicus</name>
    <dbReference type="NCBI Taxonomy" id="518825"/>
    <lineage>
        <taxon>Bacteria</taxon>
        <taxon>Pseudomonadati</taxon>
        <taxon>Pseudomonadota</taxon>
        <taxon>Alphaproteobacteria</taxon>
        <taxon>Hyphomicrobiales</taxon>
        <taxon>Xanthobacteraceae</taxon>
        <taxon>Ancylobacter</taxon>
    </lineage>
</organism>
<dbReference type="EMBL" id="BSFJ01000005">
    <property type="protein sequence ID" value="GLK71562.1"/>
    <property type="molecule type" value="Genomic_DNA"/>
</dbReference>
<name>A0A9W6MZ26_9HYPH</name>
<evidence type="ECO:0000313" key="1">
    <source>
        <dbReference type="EMBL" id="GLK71562.1"/>
    </source>
</evidence>
<reference evidence="1" key="1">
    <citation type="journal article" date="2014" name="Int. J. Syst. Evol. Microbiol.">
        <title>Complete genome sequence of Corynebacterium casei LMG S-19264T (=DSM 44701T), isolated from a smear-ripened cheese.</title>
        <authorList>
            <consortium name="US DOE Joint Genome Institute (JGI-PGF)"/>
            <person name="Walter F."/>
            <person name="Albersmeier A."/>
            <person name="Kalinowski J."/>
            <person name="Ruckert C."/>
        </authorList>
    </citation>
    <scope>NUCLEOTIDE SEQUENCE</scope>
    <source>
        <strain evidence="1">VKM B-2484</strain>
    </source>
</reference>
<dbReference type="Proteomes" id="UP001143370">
    <property type="component" value="Unassembled WGS sequence"/>
</dbReference>